<dbReference type="Proteomes" id="UP001548832">
    <property type="component" value="Unassembled WGS sequence"/>
</dbReference>
<dbReference type="EMBL" id="JBEWSZ010000002">
    <property type="protein sequence ID" value="MET2830792.1"/>
    <property type="molecule type" value="Genomic_DNA"/>
</dbReference>
<feature type="compositionally biased region" description="Low complexity" evidence="1">
    <location>
        <begin position="133"/>
        <end position="157"/>
    </location>
</feature>
<organism evidence="3 4">
    <name type="scientific">Mesorhizobium shangrilense</name>
    <dbReference type="NCBI Taxonomy" id="460060"/>
    <lineage>
        <taxon>Bacteria</taxon>
        <taxon>Pseudomonadati</taxon>
        <taxon>Pseudomonadota</taxon>
        <taxon>Alphaproteobacteria</taxon>
        <taxon>Hyphomicrobiales</taxon>
        <taxon>Phyllobacteriaceae</taxon>
        <taxon>Mesorhizobium</taxon>
    </lineage>
</organism>
<name>A0ABV2DLA9_9HYPH</name>
<sequence>MRRTVTLRTTLHALLAAPVLFTALPAIAEESPLVISIVSGLAPDDMLNVRATASPIGRLQARLPNGSSVKNLGCNDVNGHQWCKVEDVDNPKVGGWAPARYLIPTNPAPVADATPLTDPVVAPAVATDKPAEPATSASQTVATASAAPSTGPASPLAEATPPPASQQPPPAPPPDLAARLGSADHAAETAVNSAAAIGRAAMQDAYGLAFAAKDNHAAAEVPPDQTGQAPSPAQAADGQASDAPAANAPAADATPAVTAANDPTDDAAAPVTSAIPVPTPRPELAGAAPATNPKTVDPQSIDPQTVARVEPPTALARAPDATGEIPCARYVGQPMTRCEVSVVRNGGDKADVTVTWPDGGTRVISFYAGMPAGSNARSDFRFTREGSLSMIRVGVSERFEITDTLAFGD</sequence>
<feature type="chain" id="PRO_5046277967" evidence="2">
    <location>
        <begin position="29"/>
        <end position="409"/>
    </location>
</feature>
<feature type="compositionally biased region" description="Low complexity" evidence="1">
    <location>
        <begin position="227"/>
        <end position="274"/>
    </location>
</feature>
<feature type="compositionally biased region" description="Polar residues" evidence="1">
    <location>
        <begin position="292"/>
        <end position="303"/>
    </location>
</feature>
<evidence type="ECO:0000256" key="2">
    <source>
        <dbReference type="SAM" id="SignalP"/>
    </source>
</evidence>
<feature type="region of interest" description="Disordered" evidence="1">
    <location>
        <begin position="217"/>
        <end position="304"/>
    </location>
</feature>
<feature type="region of interest" description="Disordered" evidence="1">
    <location>
        <begin position="128"/>
        <end position="185"/>
    </location>
</feature>
<dbReference type="RefSeq" id="WP_354462850.1">
    <property type="nucleotide sequence ID" value="NZ_JBEWSZ010000002.1"/>
</dbReference>
<evidence type="ECO:0000313" key="4">
    <source>
        <dbReference type="Proteomes" id="UP001548832"/>
    </source>
</evidence>
<feature type="compositionally biased region" description="Pro residues" evidence="1">
    <location>
        <begin position="160"/>
        <end position="175"/>
    </location>
</feature>
<comment type="caution">
    <text evidence="3">The sequence shown here is derived from an EMBL/GenBank/DDBJ whole genome shotgun (WGS) entry which is preliminary data.</text>
</comment>
<protein>
    <submittedName>
        <fullName evidence="3">SH3 domain-containing protein</fullName>
    </submittedName>
</protein>
<proteinExistence type="predicted"/>
<accession>A0ABV2DLA9</accession>
<feature type="signal peptide" evidence="2">
    <location>
        <begin position="1"/>
        <end position="28"/>
    </location>
</feature>
<evidence type="ECO:0000256" key="1">
    <source>
        <dbReference type="SAM" id="MobiDB-lite"/>
    </source>
</evidence>
<reference evidence="3 4" key="1">
    <citation type="submission" date="2024-06" db="EMBL/GenBank/DDBJ databases">
        <authorList>
            <person name="Kim D.-U."/>
        </authorList>
    </citation>
    <scope>NUCLEOTIDE SEQUENCE [LARGE SCALE GENOMIC DNA]</scope>
    <source>
        <strain evidence="3 4">KACC15460</strain>
    </source>
</reference>
<keyword evidence="2" id="KW-0732">Signal</keyword>
<keyword evidence="4" id="KW-1185">Reference proteome</keyword>
<gene>
    <name evidence="3" type="ORF">ABVQ20_27770</name>
</gene>
<evidence type="ECO:0000313" key="3">
    <source>
        <dbReference type="EMBL" id="MET2830792.1"/>
    </source>
</evidence>